<feature type="compositionally biased region" description="Basic and acidic residues" evidence="1">
    <location>
        <begin position="56"/>
        <end position="72"/>
    </location>
</feature>
<dbReference type="OrthoDB" id="9946564at2759"/>
<evidence type="ECO:0000256" key="1">
    <source>
        <dbReference type="SAM" id="MobiDB-lite"/>
    </source>
</evidence>
<dbReference type="AlphaFoldDB" id="A0A2G8LFC8"/>
<dbReference type="STRING" id="307972.A0A2G8LFC8"/>
<comment type="caution">
    <text evidence="2">The sequence shown here is derived from an EMBL/GenBank/DDBJ whole genome shotgun (WGS) entry which is preliminary data.</text>
</comment>
<accession>A0A2G8LFC8</accession>
<feature type="region of interest" description="Disordered" evidence="1">
    <location>
        <begin position="1"/>
        <end position="102"/>
    </location>
</feature>
<reference evidence="2 3" key="1">
    <citation type="journal article" date="2017" name="PLoS Biol.">
        <title>The sea cucumber genome provides insights into morphological evolution and visceral regeneration.</title>
        <authorList>
            <person name="Zhang X."/>
            <person name="Sun L."/>
            <person name="Yuan J."/>
            <person name="Sun Y."/>
            <person name="Gao Y."/>
            <person name="Zhang L."/>
            <person name="Li S."/>
            <person name="Dai H."/>
            <person name="Hamel J.F."/>
            <person name="Liu C."/>
            <person name="Yu Y."/>
            <person name="Liu S."/>
            <person name="Lin W."/>
            <person name="Guo K."/>
            <person name="Jin S."/>
            <person name="Xu P."/>
            <person name="Storey K.B."/>
            <person name="Huan P."/>
            <person name="Zhang T."/>
            <person name="Zhou Y."/>
            <person name="Zhang J."/>
            <person name="Lin C."/>
            <person name="Li X."/>
            <person name="Xing L."/>
            <person name="Huo D."/>
            <person name="Sun M."/>
            <person name="Wang L."/>
            <person name="Mercier A."/>
            <person name="Li F."/>
            <person name="Yang H."/>
            <person name="Xiang J."/>
        </authorList>
    </citation>
    <scope>NUCLEOTIDE SEQUENCE [LARGE SCALE GENOMIC DNA]</scope>
    <source>
        <strain evidence="2">Shaxun</strain>
        <tissue evidence="2">Muscle</tissue>
    </source>
</reference>
<organism evidence="2 3">
    <name type="scientific">Stichopus japonicus</name>
    <name type="common">Sea cucumber</name>
    <dbReference type="NCBI Taxonomy" id="307972"/>
    <lineage>
        <taxon>Eukaryota</taxon>
        <taxon>Metazoa</taxon>
        <taxon>Echinodermata</taxon>
        <taxon>Eleutherozoa</taxon>
        <taxon>Echinozoa</taxon>
        <taxon>Holothuroidea</taxon>
        <taxon>Aspidochirotacea</taxon>
        <taxon>Aspidochirotida</taxon>
        <taxon>Stichopodidae</taxon>
        <taxon>Apostichopus</taxon>
    </lineage>
</organism>
<protein>
    <submittedName>
        <fullName evidence="2">Putative serine/arginine-rich splicing factor 4</fullName>
    </submittedName>
</protein>
<feature type="compositionally biased region" description="Basic and acidic residues" evidence="1">
    <location>
        <begin position="11"/>
        <end position="20"/>
    </location>
</feature>
<evidence type="ECO:0000313" key="3">
    <source>
        <dbReference type="Proteomes" id="UP000230750"/>
    </source>
</evidence>
<name>A0A2G8LFC8_STIJA</name>
<feature type="compositionally biased region" description="Basic and acidic residues" evidence="1">
    <location>
        <begin position="81"/>
        <end position="102"/>
    </location>
</feature>
<dbReference type="Proteomes" id="UP000230750">
    <property type="component" value="Unassembled WGS sequence"/>
</dbReference>
<sequence length="239" mass="27460">MNIPLVLSRSRSRERYAERRTTRRSRSRSVSGSRSTQRSRSPSRSKKRRRSRSRSRSSDRLSKLGSRSKETSKTASPLSFKDVKESSTVAEERPRESLQEKMQRALEAAEILTQKEERDRQKKLASIEKDSFHIQQFHSSAQGANSAKAQQPMVGISRDWNHDSAIFTTNNISDLQNAARYLDSVQPKRNGKLASDFLSASREEKEARWFLKLQALRKQRLEGKPLSGRRKEEAGRNGR</sequence>
<keyword evidence="3" id="KW-1185">Reference proteome</keyword>
<feature type="compositionally biased region" description="Basic residues" evidence="1">
    <location>
        <begin position="41"/>
        <end position="55"/>
    </location>
</feature>
<feature type="compositionally biased region" description="Low complexity" evidence="1">
    <location>
        <begin position="28"/>
        <end position="40"/>
    </location>
</feature>
<evidence type="ECO:0000313" key="2">
    <source>
        <dbReference type="EMBL" id="PIK58937.1"/>
    </source>
</evidence>
<gene>
    <name evidence="2" type="ORF">BSL78_04154</name>
</gene>
<dbReference type="EMBL" id="MRZV01000098">
    <property type="protein sequence ID" value="PIK58937.1"/>
    <property type="molecule type" value="Genomic_DNA"/>
</dbReference>
<proteinExistence type="predicted"/>